<organism evidence="2 3">
    <name type="scientific">Marivita hallyeonensis</name>
    <dbReference type="NCBI Taxonomy" id="996342"/>
    <lineage>
        <taxon>Bacteria</taxon>
        <taxon>Pseudomonadati</taxon>
        <taxon>Pseudomonadota</taxon>
        <taxon>Alphaproteobacteria</taxon>
        <taxon>Rhodobacterales</taxon>
        <taxon>Roseobacteraceae</taxon>
        <taxon>Marivita</taxon>
    </lineage>
</organism>
<feature type="transmembrane region" description="Helical" evidence="1">
    <location>
        <begin position="63"/>
        <end position="90"/>
    </location>
</feature>
<evidence type="ECO:0008006" key="4">
    <source>
        <dbReference type="Google" id="ProtNLM"/>
    </source>
</evidence>
<keyword evidence="1" id="KW-0472">Membrane</keyword>
<evidence type="ECO:0000256" key="1">
    <source>
        <dbReference type="SAM" id="Phobius"/>
    </source>
</evidence>
<evidence type="ECO:0000313" key="3">
    <source>
        <dbReference type="Proteomes" id="UP000184221"/>
    </source>
</evidence>
<dbReference type="RefSeq" id="WP_072779485.1">
    <property type="nucleotide sequence ID" value="NZ_FQXC01000005.1"/>
</dbReference>
<feature type="transmembrane region" description="Helical" evidence="1">
    <location>
        <begin position="316"/>
        <end position="339"/>
    </location>
</feature>
<feature type="transmembrane region" description="Helical" evidence="1">
    <location>
        <begin position="269"/>
        <end position="295"/>
    </location>
</feature>
<dbReference type="AlphaFoldDB" id="A0A1M5X013"/>
<feature type="transmembrane region" description="Helical" evidence="1">
    <location>
        <begin position="219"/>
        <end position="238"/>
    </location>
</feature>
<keyword evidence="1" id="KW-1133">Transmembrane helix</keyword>
<keyword evidence="1" id="KW-0812">Transmembrane</keyword>
<feature type="transmembrane region" description="Helical" evidence="1">
    <location>
        <begin position="96"/>
        <end position="117"/>
    </location>
</feature>
<feature type="transmembrane region" description="Helical" evidence="1">
    <location>
        <begin position="138"/>
        <end position="160"/>
    </location>
</feature>
<accession>A0A1M5X013</accession>
<sequence>MTTELAGSRGALFWLALKTGLLTVLTLGFYRFWMKTRLRRWYWSAIRPGGHPLEYVGDPVEKLLGFLFAVVVLAFYIGIVNLILMFLSFSLFQDNFAAYTASLVGVIPLWFFAQYRARRYILARTRWRGLRFGLEPGAWGYAGRALWHWALTILTLGILWPRMTFWLEKYKTDRTFFGSARMNQGGRWQMLYPAIIPLVIAAVIGALGTASFNFGEPEVAAGLWVIAAMIALYGFVHYRVVTLRLLTNAKTVNGVSLALSPSPFRVTMIYVLGTLLAAAAVFLPLVILGLLLLTIQSADVLAEVGMEDIVAPIAGAGRYMIIGASVVIYFTIFLLWSALTNVFVTLPVVRHYFSTLTLSPQDGVANIRQRPRDEFAEAEGFADALDVGASL</sequence>
<reference evidence="2 3" key="1">
    <citation type="submission" date="2016-11" db="EMBL/GenBank/DDBJ databases">
        <authorList>
            <person name="Jaros S."/>
            <person name="Januszkiewicz K."/>
            <person name="Wedrychowicz H."/>
        </authorList>
    </citation>
    <scope>NUCLEOTIDE SEQUENCE [LARGE SCALE GENOMIC DNA]</scope>
    <source>
        <strain evidence="2 3">DSM 29431</strain>
    </source>
</reference>
<protein>
    <recommendedName>
        <fullName evidence="4">DUF898 domain-containing protein</fullName>
    </recommendedName>
</protein>
<gene>
    <name evidence="2" type="ORF">SAMN05443551_3612</name>
</gene>
<evidence type="ECO:0000313" key="2">
    <source>
        <dbReference type="EMBL" id="SHH92774.1"/>
    </source>
</evidence>
<dbReference type="InterPro" id="IPR010295">
    <property type="entry name" value="DUF898"/>
</dbReference>
<keyword evidence="3" id="KW-1185">Reference proteome</keyword>
<feature type="transmembrane region" description="Helical" evidence="1">
    <location>
        <begin position="190"/>
        <end position="212"/>
    </location>
</feature>
<proteinExistence type="predicted"/>
<dbReference type="EMBL" id="FQXC01000005">
    <property type="protein sequence ID" value="SHH92774.1"/>
    <property type="molecule type" value="Genomic_DNA"/>
</dbReference>
<name>A0A1M5X013_9RHOB</name>
<dbReference type="STRING" id="996342.SAMN05443551_3612"/>
<dbReference type="OrthoDB" id="7462354at2"/>
<feature type="transmembrane region" description="Helical" evidence="1">
    <location>
        <begin position="12"/>
        <end position="33"/>
    </location>
</feature>
<dbReference type="Pfam" id="PF05987">
    <property type="entry name" value="DUF898"/>
    <property type="match status" value="1"/>
</dbReference>
<dbReference type="Proteomes" id="UP000184221">
    <property type="component" value="Unassembled WGS sequence"/>
</dbReference>